<feature type="transmembrane region" description="Helical" evidence="5">
    <location>
        <begin position="235"/>
        <end position="255"/>
    </location>
</feature>
<dbReference type="InterPro" id="IPR011701">
    <property type="entry name" value="MFS"/>
</dbReference>
<proteinExistence type="predicted"/>
<feature type="transmembrane region" description="Helical" evidence="5">
    <location>
        <begin position="366"/>
        <end position="389"/>
    </location>
</feature>
<dbReference type="FunFam" id="1.20.1250.20:FF:000532">
    <property type="entry name" value="SLC (SoLute Carrier) homolog"/>
    <property type="match status" value="1"/>
</dbReference>
<evidence type="ECO:0000313" key="8">
    <source>
        <dbReference type="Proteomes" id="UP000291116"/>
    </source>
</evidence>
<dbReference type="OrthoDB" id="2250022at2759"/>
<dbReference type="PANTHER" id="PTHR11662">
    <property type="entry name" value="SOLUTE CARRIER FAMILY 17"/>
    <property type="match status" value="1"/>
</dbReference>
<dbReference type="GO" id="GO:0022857">
    <property type="term" value="F:transmembrane transporter activity"/>
    <property type="evidence" value="ECO:0007669"/>
    <property type="project" value="InterPro"/>
</dbReference>
<feature type="transmembrane region" description="Helical" evidence="5">
    <location>
        <begin position="134"/>
        <end position="157"/>
    </location>
</feature>
<keyword evidence="2 5" id="KW-0812">Transmembrane</keyword>
<dbReference type="EMBL" id="CAACVS010000126">
    <property type="protein sequence ID" value="VEU37428.1"/>
    <property type="molecule type" value="Genomic_DNA"/>
</dbReference>
<evidence type="ECO:0000256" key="4">
    <source>
        <dbReference type="ARBA" id="ARBA00023136"/>
    </source>
</evidence>
<feature type="transmembrane region" description="Helical" evidence="5">
    <location>
        <begin position="46"/>
        <end position="63"/>
    </location>
</feature>
<accession>A0A448Z5X5</accession>
<keyword evidence="4 5" id="KW-0472">Membrane</keyword>
<dbReference type="GO" id="GO:0016020">
    <property type="term" value="C:membrane"/>
    <property type="evidence" value="ECO:0007669"/>
    <property type="project" value="UniProtKB-SubCell"/>
</dbReference>
<gene>
    <name evidence="7" type="ORF">PSNMU_V1.4_AUG-EV-PASAV3_0042470</name>
</gene>
<evidence type="ECO:0000256" key="2">
    <source>
        <dbReference type="ARBA" id="ARBA00022692"/>
    </source>
</evidence>
<dbReference type="Pfam" id="PF07690">
    <property type="entry name" value="MFS_1"/>
    <property type="match status" value="1"/>
</dbReference>
<feature type="transmembrane region" description="Helical" evidence="5">
    <location>
        <begin position="333"/>
        <end position="354"/>
    </location>
</feature>
<dbReference type="InterPro" id="IPR050382">
    <property type="entry name" value="MFS_Na/Anion_cotransporter"/>
</dbReference>
<evidence type="ECO:0000256" key="5">
    <source>
        <dbReference type="SAM" id="Phobius"/>
    </source>
</evidence>
<evidence type="ECO:0000259" key="6">
    <source>
        <dbReference type="PROSITE" id="PS50850"/>
    </source>
</evidence>
<dbReference type="PANTHER" id="PTHR11662:SF399">
    <property type="entry name" value="FI19708P1-RELATED"/>
    <property type="match status" value="1"/>
</dbReference>
<feature type="transmembrane region" description="Helical" evidence="5">
    <location>
        <begin position="75"/>
        <end position="93"/>
    </location>
</feature>
<dbReference type="Gene3D" id="1.20.1250.20">
    <property type="entry name" value="MFS general substrate transporter like domains"/>
    <property type="match status" value="2"/>
</dbReference>
<protein>
    <recommendedName>
        <fullName evidence="6">Major facilitator superfamily (MFS) profile domain-containing protein</fullName>
    </recommendedName>
</protein>
<evidence type="ECO:0000256" key="1">
    <source>
        <dbReference type="ARBA" id="ARBA00004141"/>
    </source>
</evidence>
<dbReference type="InterPro" id="IPR020846">
    <property type="entry name" value="MFS_dom"/>
</dbReference>
<feature type="transmembrane region" description="Helical" evidence="5">
    <location>
        <begin position="163"/>
        <end position="183"/>
    </location>
</feature>
<dbReference type="AlphaFoldDB" id="A0A448Z5X5"/>
<sequence length="447" mass="48737">MAWSLPTETRYGVALLLCIANAICYADRTNIGIAAPLFLPDPADRGIVLSAFFYGYILTQIPAGHLASRIGVKSVLGVGVVVFTVFDCSTIFASRSIGLLVVVRACMGCGEGVVMPSLHRFAAAWFPSQERSTLVAVISSGTDLGTIFALLFSPWIIRVTGGNWRVVFVFFGALSALWLFPYVRYVTSMPEDHDRISAEEQALITSTRRSNHSGPRRGGTNPVLWRTLLTNRSLWVIYAAHFAFNYSWYVLLGWLPTYIHDHLGLDLSQHPLAAALPYICGYVGLLVWGRVSDRLLARGIRIVHVRRGMNSIGSFVPALCLYLLRYAQKPGVAIGLLSCALFTGRACTLGFWVNMIDVGPDYAGEIMGLSNTIGTIPGIAGNLITGYILKHTQSWTIVFSVAALTSVSGGIVFAFGSTDRNVFEDPSSSDGIVLSLDEFHPSQDRTR</sequence>
<feature type="domain" description="Major facilitator superfamily (MFS) profile" evidence="6">
    <location>
        <begin position="1"/>
        <end position="421"/>
    </location>
</feature>
<dbReference type="PROSITE" id="PS50850">
    <property type="entry name" value="MFS"/>
    <property type="match status" value="1"/>
</dbReference>
<feature type="transmembrane region" description="Helical" evidence="5">
    <location>
        <begin position="99"/>
        <end position="122"/>
    </location>
</feature>
<dbReference type="Proteomes" id="UP000291116">
    <property type="component" value="Unassembled WGS sequence"/>
</dbReference>
<organism evidence="7 8">
    <name type="scientific">Pseudo-nitzschia multistriata</name>
    <dbReference type="NCBI Taxonomy" id="183589"/>
    <lineage>
        <taxon>Eukaryota</taxon>
        <taxon>Sar</taxon>
        <taxon>Stramenopiles</taxon>
        <taxon>Ochrophyta</taxon>
        <taxon>Bacillariophyta</taxon>
        <taxon>Bacillariophyceae</taxon>
        <taxon>Bacillariophycidae</taxon>
        <taxon>Bacillariales</taxon>
        <taxon>Bacillariaceae</taxon>
        <taxon>Pseudo-nitzschia</taxon>
    </lineage>
</organism>
<comment type="subcellular location">
    <subcellularLocation>
        <location evidence="1">Membrane</location>
        <topology evidence="1">Multi-pass membrane protein</topology>
    </subcellularLocation>
</comment>
<name>A0A448Z5X5_9STRA</name>
<feature type="transmembrane region" description="Helical" evidence="5">
    <location>
        <begin position="395"/>
        <end position="415"/>
    </location>
</feature>
<reference evidence="7 8" key="1">
    <citation type="submission" date="2019-01" db="EMBL/GenBank/DDBJ databases">
        <authorList>
            <person name="Ferrante I. M."/>
        </authorList>
    </citation>
    <scope>NUCLEOTIDE SEQUENCE [LARGE SCALE GENOMIC DNA]</scope>
    <source>
        <strain evidence="7 8">B856</strain>
    </source>
</reference>
<evidence type="ECO:0000256" key="3">
    <source>
        <dbReference type="ARBA" id="ARBA00022989"/>
    </source>
</evidence>
<keyword evidence="8" id="KW-1185">Reference proteome</keyword>
<keyword evidence="3 5" id="KW-1133">Transmembrane helix</keyword>
<dbReference type="InterPro" id="IPR036259">
    <property type="entry name" value="MFS_trans_sf"/>
</dbReference>
<dbReference type="SUPFAM" id="SSF103473">
    <property type="entry name" value="MFS general substrate transporter"/>
    <property type="match status" value="1"/>
</dbReference>
<feature type="transmembrane region" description="Helical" evidence="5">
    <location>
        <begin position="267"/>
        <end position="288"/>
    </location>
</feature>
<evidence type="ECO:0000313" key="7">
    <source>
        <dbReference type="EMBL" id="VEU37428.1"/>
    </source>
</evidence>